<feature type="region of interest" description="Disordered" evidence="1">
    <location>
        <begin position="85"/>
        <end position="110"/>
    </location>
</feature>
<name>A0A7S3T609_9SPIT</name>
<feature type="transmembrane region" description="Helical" evidence="2">
    <location>
        <begin position="6"/>
        <end position="25"/>
    </location>
</feature>
<evidence type="ECO:0000313" key="3">
    <source>
        <dbReference type="EMBL" id="CAE0574971.1"/>
    </source>
</evidence>
<evidence type="ECO:0000256" key="2">
    <source>
        <dbReference type="SAM" id="Phobius"/>
    </source>
</evidence>
<dbReference type="AlphaFoldDB" id="A0A7S3T609"/>
<gene>
    <name evidence="3" type="ORF">SACU0126_LOCUS22484</name>
</gene>
<protein>
    <submittedName>
        <fullName evidence="3">Uncharacterized protein</fullName>
    </submittedName>
</protein>
<keyword evidence="2" id="KW-0472">Membrane</keyword>
<organism evidence="3">
    <name type="scientific">Strombidinopsis acuminata</name>
    <dbReference type="NCBI Taxonomy" id="141414"/>
    <lineage>
        <taxon>Eukaryota</taxon>
        <taxon>Sar</taxon>
        <taxon>Alveolata</taxon>
        <taxon>Ciliophora</taxon>
        <taxon>Intramacronucleata</taxon>
        <taxon>Spirotrichea</taxon>
        <taxon>Choreotrichia</taxon>
        <taxon>Choreotrichida</taxon>
        <taxon>Strombidinopsidae</taxon>
        <taxon>Strombidinopsis</taxon>
    </lineage>
</organism>
<sequence>MYNRVRSFKIATFFFSGMLGAYHYLDMTKKMTYYDRFYPEATELQKTLNTEAQIFKENKFVDRTVEEKRDGFQDPEIRKVYEQMYQLPPQRHADPEERDPNAGRHAQHWG</sequence>
<dbReference type="EMBL" id="HBIQ01070431">
    <property type="protein sequence ID" value="CAE0574971.1"/>
    <property type="molecule type" value="Transcribed_RNA"/>
</dbReference>
<reference evidence="3" key="1">
    <citation type="submission" date="2021-01" db="EMBL/GenBank/DDBJ databases">
        <authorList>
            <person name="Corre E."/>
            <person name="Pelletier E."/>
            <person name="Niang G."/>
            <person name="Scheremetjew M."/>
            <person name="Finn R."/>
            <person name="Kale V."/>
            <person name="Holt S."/>
            <person name="Cochrane G."/>
            <person name="Meng A."/>
            <person name="Brown T."/>
            <person name="Cohen L."/>
        </authorList>
    </citation>
    <scope>NUCLEOTIDE SEQUENCE</scope>
    <source>
        <strain evidence="3">SPMC142</strain>
    </source>
</reference>
<keyword evidence="2" id="KW-0812">Transmembrane</keyword>
<keyword evidence="2" id="KW-1133">Transmembrane helix</keyword>
<proteinExistence type="predicted"/>
<accession>A0A7S3T609</accession>
<feature type="compositionally biased region" description="Basic and acidic residues" evidence="1">
    <location>
        <begin position="91"/>
        <end position="102"/>
    </location>
</feature>
<evidence type="ECO:0000256" key="1">
    <source>
        <dbReference type="SAM" id="MobiDB-lite"/>
    </source>
</evidence>